<dbReference type="EMBL" id="CADCSZ010000016">
    <property type="protein sequence ID" value="CAA9213279.1"/>
    <property type="molecule type" value="Genomic_DNA"/>
</dbReference>
<evidence type="ECO:0000256" key="2">
    <source>
        <dbReference type="ARBA" id="ARBA00022840"/>
    </source>
</evidence>
<proteinExistence type="predicted"/>
<evidence type="ECO:0000259" key="3">
    <source>
        <dbReference type="Pfam" id="PF13191"/>
    </source>
</evidence>
<protein>
    <recommendedName>
        <fullName evidence="3">Orc1-like AAA ATPase domain-containing protein</fullName>
    </recommendedName>
</protein>
<dbReference type="GO" id="GO:0004016">
    <property type="term" value="F:adenylate cyclase activity"/>
    <property type="evidence" value="ECO:0007669"/>
    <property type="project" value="TreeGrafter"/>
</dbReference>
<dbReference type="InterPro" id="IPR027417">
    <property type="entry name" value="P-loop_NTPase"/>
</dbReference>
<keyword evidence="2" id="KW-0067">ATP-binding</keyword>
<accession>A0A6J4H5H8</accession>
<dbReference type="GO" id="GO:0005737">
    <property type="term" value="C:cytoplasm"/>
    <property type="evidence" value="ECO:0007669"/>
    <property type="project" value="TreeGrafter"/>
</dbReference>
<dbReference type="GO" id="GO:0005524">
    <property type="term" value="F:ATP binding"/>
    <property type="evidence" value="ECO:0007669"/>
    <property type="project" value="UniProtKB-KW"/>
</dbReference>
<reference evidence="4" key="1">
    <citation type="submission" date="2020-02" db="EMBL/GenBank/DDBJ databases">
        <authorList>
            <person name="Meier V. D."/>
        </authorList>
    </citation>
    <scope>NUCLEOTIDE SEQUENCE</scope>
    <source>
        <strain evidence="4">AVDCRST_MAG76</strain>
    </source>
</reference>
<dbReference type="AlphaFoldDB" id="A0A6J4H5H8"/>
<dbReference type="Gene3D" id="3.40.50.300">
    <property type="entry name" value="P-loop containing nucleotide triphosphate hydrolases"/>
    <property type="match status" value="1"/>
</dbReference>
<evidence type="ECO:0000256" key="1">
    <source>
        <dbReference type="ARBA" id="ARBA00022741"/>
    </source>
</evidence>
<sequence>MPGRSAIDELVGREQVLDRLGVLLTRALNGQRVTVLVSGEAGIGKTSLLHAVAAEATEQGAWTSWGTSMDTDGAPGHWPWTQVLNGLVRAIGADEARRLADDDAPLLASIVPSLGQVSPVEATDRSRLLLLDATTRFLDGLARERPLVVVLDDLQWADESSLALFDFVARAPHPSGICLIGAYRHDELNDSVRERLSRLITHSQHLHLKGLGADAVHELVERLLGRRVDPSTTEAIHRRTGGHPFFVREVALLAHHDEGTVERVPAAVRDAIERRIGRLPDSTRDVLQVAAVTGNDLLADVVANALGISTLAVEAAAGDAIESGVLAATGSGWRFAHDLLREGILDRLDAHRRVVIHQAVGLALEERMARAGDVAPAELARHFIAAISCEGTHRAVRWTLAAAAADCGALAFSEAAAQLRRLRAAMADSAVDVEDDQLFEILVAEADALARAGSILDARGLLRAAGDIAVRAGDIDGTARVALAVAQLGARFASRRDEILGELERALSVATGAHPVREAQLTAALARELQHSVPEDRPRAGPLSERALELGRRADDAATLASCLLARHDVLWTPGTEQDRAEIAREIVAVARSAGDDERHAEGLLLLANALLEQGSPAFEAALDACLGILDRLAQPRYRYLAETRRACVALLHGRLDDAPVLIDKAAALGSRIREPDTSNVRMSQRLEVVRAGGQADELRAFATQAVGHWTGAPIHAHAVAAGFCARAGDLEGARHHVAAVVDLGTWRADRSYLWSVFMRELAQAAVVLEDRDLCGQLLTDLKPLTGSCGVNGAVVAFAGSHAHTAGSLAAALGQREVARRLLERAGDTYERLGATGWLAEVRGELARTHGLGQAPSNSRSMHRLGGAWLMTFDGASTTVPHSKGLADIARLLAAPGTDIHVLDLMAAADRSGPPGSLTDRRALESYRQRLGEIDREAEESARYHDDQRLVRLDAERQALLDEVRRAGDVRGRPRQFANHPAERARKAVTARIRDAIRRLEPLLPDLASHLHQTIVTGTYCRYREEGPRAWVVDKPPGARPTDNAS</sequence>
<dbReference type="PANTHER" id="PTHR16305:SF35">
    <property type="entry name" value="TRANSCRIPTIONAL ACTIVATOR DOMAIN"/>
    <property type="match status" value="1"/>
</dbReference>
<keyword evidence="1" id="KW-0547">Nucleotide-binding</keyword>
<organism evidence="4">
    <name type="scientific">uncultured Acidimicrobiales bacterium</name>
    <dbReference type="NCBI Taxonomy" id="310071"/>
    <lineage>
        <taxon>Bacteria</taxon>
        <taxon>Bacillati</taxon>
        <taxon>Actinomycetota</taxon>
        <taxon>Acidimicrobiia</taxon>
        <taxon>Acidimicrobiales</taxon>
        <taxon>environmental samples</taxon>
    </lineage>
</organism>
<dbReference type="SUPFAM" id="SSF52540">
    <property type="entry name" value="P-loop containing nucleoside triphosphate hydrolases"/>
    <property type="match status" value="1"/>
</dbReference>
<evidence type="ECO:0000313" key="4">
    <source>
        <dbReference type="EMBL" id="CAA9213279.1"/>
    </source>
</evidence>
<dbReference type="InterPro" id="IPR041664">
    <property type="entry name" value="AAA_16"/>
</dbReference>
<dbReference type="Pfam" id="PF13191">
    <property type="entry name" value="AAA_16"/>
    <property type="match status" value="1"/>
</dbReference>
<feature type="domain" description="Orc1-like AAA ATPase" evidence="3">
    <location>
        <begin position="9"/>
        <end position="178"/>
    </location>
</feature>
<gene>
    <name evidence="4" type="ORF">AVDCRST_MAG76-234</name>
</gene>
<name>A0A6J4H5H8_9ACTN</name>
<dbReference type="PANTHER" id="PTHR16305">
    <property type="entry name" value="TESTICULAR SOLUBLE ADENYLYL CYCLASE"/>
    <property type="match status" value="1"/>
</dbReference>